<keyword evidence="1 3" id="KW-0853">WD repeat</keyword>
<dbReference type="SUPFAM" id="SSF56112">
    <property type="entry name" value="Protein kinase-like (PK-like)"/>
    <property type="match status" value="1"/>
</dbReference>
<evidence type="ECO:0000256" key="1">
    <source>
        <dbReference type="ARBA" id="ARBA00022574"/>
    </source>
</evidence>
<dbReference type="SMART" id="SM00320">
    <property type="entry name" value="WD40"/>
    <property type="match status" value="7"/>
</dbReference>
<dbReference type="Gene3D" id="2.130.10.10">
    <property type="entry name" value="YVTN repeat-like/Quinoprotein amine dehydrogenase"/>
    <property type="match status" value="2"/>
</dbReference>
<reference evidence="6" key="1">
    <citation type="journal article" date="2024" name="Algal Res.">
        <title>Biochemical, toxicological and genomic investigation of a high-biomass producing Limnothrix strain isolated from Italian shallow drinking water reservoir.</title>
        <authorList>
            <person name="Simonazzi M."/>
            <person name="Shishido T.K."/>
            <person name="Delbaje E."/>
            <person name="Wahlsten M."/>
            <person name="Fewer D.P."/>
            <person name="Sivonen K."/>
            <person name="Pezzolesi L."/>
            <person name="Pistocchi R."/>
        </authorList>
    </citation>
    <scope>NUCLEOTIDE SEQUENCE [LARGE SCALE GENOMIC DNA]</scope>
    <source>
        <strain evidence="6">LRLZ20PSL1</strain>
    </source>
</reference>
<keyword evidence="5" id="KW-0808">Transferase</keyword>
<evidence type="ECO:0000259" key="4">
    <source>
        <dbReference type="PROSITE" id="PS50011"/>
    </source>
</evidence>
<dbReference type="InterPro" id="IPR020472">
    <property type="entry name" value="WD40_PAC1"/>
</dbReference>
<dbReference type="EMBL" id="JAZAQF010000059">
    <property type="protein sequence ID" value="MFG3818061.1"/>
    <property type="molecule type" value="Genomic_DNA"/>
</dbReference>
<dbReference type="PROSITE" id="PS50082">
    <property type="entry name" value="WD_REPEATS_2"/>
    <property type="match status" value="7"/>
</dbReference>
<name>A0ABW7CAK2_9CYAN</name>
<dbReference type="InterPro" id="IPR036322">
    <property type="entry name" value="WD40_repeat_dom_sf"/>
</dbReference>
<dbReference type="PROSITE" id="PS50294">
    <property type="entry name" value="WD_REPEATS_REGION"/>
    <property type="match status" value="6"/>
</dbReference>
<dbReference type="PRINTS" id="PR00320">
    <property type="entry name" value="GPROTEINBRPT"/>
</dbReference>
<evidence type="ECO:0000313" key="5">
    <source>
        <dbReference type="EMBL" id="MFG3818061.1"/>
    </source>
</evidence>
<keyword evidence="5" id="KW-0418">Kinase</keyword>
<dbReference type="PROSITE" id="PS00108">
    <property type="entry name" value="PROTEIN_KINASE_ST"/>
    <property type="match status" value="1"/>
</dbReference>
<organism evidence="5 6">
    <name type="scientific">Limnothrix redekei LRLZ20PSL1</name>
    <dbReference type="NCBI Taxonomy" id="3112953"/>
    <lineage>
        <taxon>Bacteria</taxon>
        <taxon>Bacillati</taxon>
        <taxon>Cyanobacteriota</taxon>
        <taxon>Cyanophyceae</taxon>
        <taxon>Pseudanabaenales</taxon>
        <taxon>Pseudanabaenaceae</taxon>
        <taxon>Limnothrix</taxon>
    </lineage>
</organism>
<comment type="caution">
    <text evidence="5">The sequence shown here is derived from an EMBL/GenBank/DDBJ whole genome shotgun (WGS) entry which is preliminary data.</text>
</comment>
<keyword evidence="2" id="KW-0677">Repeat</keyword>
<protein>
    <submittedName>
        <fullName evidence="5">WD40 repeat domain-containing serine/threonine-protein kinase</fullName>
        <ecNumber evidence="5">2.7.11.1</ecNumber>
    </submittedName>
</protein>
<feature type="repeat" description="WD" evidence="3">
    <location>
        <begin position="476"/>
        <end position="517"/>
    </location>
</feature>
<dbReference type="PROSITE" id="PS50011">
    <property type="entry name" value="PROTEIN_KINASE_DOM"/>
    <property type="match status" value="1"/>
</dbReference>
<dbReference type="Pfam" id="PF00400">
    <property type="entry name" value="WD40"/>
    <property type="match status" value="7"/>
</dbReference>
<feature type="repeat" description="WD" evidence="3">
    <location>
        <begin position="434"/>
        <end position="475"/>
    </location>
</feature>
<evidence type="ECO:0000256" key="3">
    <source>
        <dbReference type="PROSITE-ProRule" id="PRU00221"/>
    </source>
</evidence>
<dbReference type="PANTHER" id="PTHR44019">
    <property type="entry name" value="WD REPEAT-CONTAINING PROTEIN 55"/>
    <property type="match status" value="1"/>
</dbReference>
<dbReference type="Gene3D" id="1.10.510.10">
    <property type="entry name" value="Transferase(Phosphotransferase) domain 1"/>
    <property type="match status" value="1"/>
</dbReference>
<proteinExistence type="predicted"/>
<dbReference type="PROSITE" id="PS00678">
    <property type="entry name" value="WD_REPEATS_1"/>
    <property type="match status" value="2"/>
</dbReference>
<feature type="domain" description="Protein kinase" evidence="4">
    <location>
        <begin position="36"/>
        <end position="329"/>
    </location>
</feature>
<dbReference type="RefSeq" id="WP_393013200.1">
    <property type="nucleotide sequence ID" value="NZ_JAZAQF010000059.1"/>
</dbReference>
<sequence>MVCCLNPHCHQPMNRDDAQFCQSCGAALVAQLRNRYQPVRPVGQGGFGRSYLAIDLDRLQQPCIIKQFSPQGGNPIHSIAGGSISRGLLATDSLTGTIAQDSSYDKYEQLFAEEAQRLAELGEHPQIPALYAYFAEGGRLYLVQQFIAGDTLAQRVARVGPWSEAAVRSLLLDLLPVLQFVHGRNVIHRDIKPDNIVLPESGEKPVLIDFGVAKQLTGETVTRGGTRVGTEGYAPLEQLRSGHAYPASDLYSLAATSLFALTGHAPEELFDPLAGRWVWSDRLQEQGRSVDPRLGQVLDRLLSDRVSERYPSAEAVIAALTEGDTSPSVAPSPSVTRDLGRYKWRPTVTIAAHSDRICALAFSPNGQWLASAGGDRQIRLWQWATASLQAAWDGHDGRITALLFSPDGDSLISASSDRTVRVWPITGGPARHCLKHHQDWVSAIALSPDGQTLASSGDDGRLVLWNWRSGELLHSWRAHSRPIPALAWSHDGQVLIGGCSDGLIGFWDARSGDRLHSLQQHLGRICALQATPDGQWLISAGEDKTIKLWPLQAGQPSNDKPQRIFRDSTEAVFALAIAPHTGLLIAGGEDHKVYSWNLADQELLQVMKGHDWWVNAVAIAPDGLTLASGSGDHTIQIWQPT</sequence>
<keyword evidence="6" id="KW-1185">Reference proteome</keyword>
<dbReference type="InterPro" id="IPR019775">
    <property type="entry name" value="WD40_repeat_CS"/>
</dbReference>
<feature type="repeat" description="WD" evidence="3">
    <location>
        <begin position="392"/>
        <end position="423"/>
    </location>
</feature>
<dbReference type="CDD" id="cd00200">
    <property type="entry name" value="WD40"/>
    <property type="match status" value="1"/>
</dbReference>
<dbReference type="InterPro" id="IPR011009">
    <property type="entry name" value="Kinase-like_dom_sf"/>
</dbReference>
<dbReference type="GO" id="GO:0004674">
    <property type="term" value="F:protein serine/threonine kinase activity"/>
    <property type="evidence" value="ECO:0007669"/>
    <property type="project" value="UniProtKB-EC"/>
</dbReference>
<dbReference type="PANTHER" id="PTHR44019:SF8">
    <property type="entry name" value="POC1 CENTRIOLAR PROTEIN HOMOLOG"/>
    <property type="match status" value="1"/>
</dbReference>
<dbReference type="InterPro" id="IPR001680">
    <property type="entry name" value="WD40_rpt"/>
</dbReference>
<dbReference type="Proteomes" id="UP001604335">
    <property type="component" value="Unassembled WGS sequence"/>
</dbReference>
<dbReference type="SMART" id="SM00220">
    <property type="entry name" value="S_TKc"/>
    <property type="match status" value="1"/>
</dbReference>
<feature type="repeat" description="WD" evidence="3">
    <location>
        <begin position="565"/>
        <end position="606"/>
    </location>
</feature>
<dbReference type="CDD" id="cd14014">
    <property type="entry name" value="STKc_PknB_like"/>
    <property type="match status" value="1"/>
</dbReference>
<feature type="repeat" description="WD" evidence="3">
    <location>
        <begin position="607"/>
        <end position="641"/>
    </location>
</feature>
<dbReference type="Gene3D" id="3.30.200.20">
    <property type="entry name" value="Phosphorylase Kinase, domain 1"/>
    <property type="match status" value="1"/>
</dbReference>
<evidence type="ECO:0000256" key="2">
    <source>
        <dbReference type="ARBA" id="ARBA00022737"/>
    </source>
</evidence>
<dbReference type="SUPFAM" id="SSF50978">
    <property type="entry name" value="WD40 repeat-like"/>
    <property type="match status" value="1"/>
</dbReference>
<dbReference type="InterPro" id="IPR050505">
    <property type="entry name" value="WDR55/POC1"/>
</dbReference>
<gene>
    <name evidence="5" type="ORF">VPK24_10480</name>
</gene>
<dbReference type="NCBIfam" id="NF045510">
    <property type="entry name" value="4Cys_prefix_kin"/>
    <property type="match status" value="1"/>
</dbReference>
<dbReference type="EC" id="2.7.11.1" evidence="5"/>
<feature type="repeat" description="WD" evidence="3">
    <location>
        <begin position="350"/>
        <end position="391"/>
    </location>
</feature>
<dbReference type="Pfam" id="PF00069">
    <property type="entry name" value="Pkinase"/>
    <property type="match status" value="1"/>
</dbReference>
<evidence type="ECO:0000313" key="6">
    <source>
        <dbReference type="Proteomes" id="UP001604335"/>
    </source>
</evidence>
<dbReference type="InterPro" id="IPR000719">
    <property type="entry name" value="Prot_kinase_dom"/>
</dbReference>
<dbReference type="InterPro" id="IPR015943">
    <property type="entry name" value="WD40/YVTN_repeat-like_dom_sf"/>
</dbReference>
<feature type="repeat" description="WD" evidence="3">
    <location>
        <begin position="518"/>
        <end position="559"/>
    </location>
</feature>
<dbReference type="InterPro" id="IPR008271">
    <property type="entry name" value="Ser/Thr_kinase_AS"/>
</dbReference>
<accession>A0ABW7CAK2</accession>